<evidence type="ECO:0000256" key="1">
    <source>
        <dbReference type="ARBA" id="ARBA00022679"/>
    </source>
</evidence>
<sequence>MLARLRITQAPLILVLLATAGCAETAYRYMNDPARDEWQQPKAVVEALKIAPGSRVADLGAGGGYFTWYLADAVGPQGKVYAADIEEVGLRMVREEAGRRGLHQVETVRSTATDAKLLEPVELIFLCNTYHHLRDRPAYFRALAGSLTPAGRIAIIDYKPSGLPWLFGHATSEETVRTEMESAGYHLVEAPDFLPKQHFLIFRPALPRGP</sequence>
<dbReference type="CDD" id="cd02440">
    <property type="entry name" value="AdoMet_MTases"/>
    <property type="match status" value="1"/>
</dbReference>
<name>A0AA86MVL1_9BACT</name>
<dbReference type="GO" id="GO:0016740">
    <property type="term" value="F:transferase activity"/>
    <property type="evidence" value="ECO:0007669"/>
    <property type="project" value="UniProtKB-KW"/>
</dbReference>
<reference evidence="3" key="1">
    <citation type="submission" date="2022-10" db="EMBL/GenBank/DDBJ databases">
        <authorList>
            <person name="Koch H."/>
        </authorList>
    </citation>
    <scope>NUCLEOTIDE SEQUENCE</scope>
    <source>
        <strain evidence="3">DNF</strain>
    </source>
</reference>
<dbReference type="PANTHER" id="PTHR43861:SF3">
    <property type="entry name" value="PUTATIVE (AFU_ORTHOLOGUE AFUA_2G14390)-RELATED"/>
    <property type="match status" value="1"/>
</dbReference>
<feature type="domain" description="Methyltransferase type 12" evidence="2">
    <location>
        <begin position="58"/>
        <end position="153"/>
    </location>
</feature>
<dbReference type="Pfam" id="PF08242">
    <property type="entry name" value="Methyltransf_12"/>
    <property type="match status" value="1"/>
</dbReference>
<dbReference type="SUPFAM" id="SSF53335">
    <property type="entry name" value="S-adenosyl-L-methionine-dependent methyltransferases"/>
    <property type="match status" value="1"/>
</dbReference>
<dbReference type="InterPro" id="IPR029063">
    <property type="entry name" value="SAM-dependent_MTases_sf"/>
</dbReference>
<protein>
    <submittedName>
        <fullName evidence="3">Methyltranfer_dom domain-containing protein</fullName>
    </submittedName>
</protein>
<proteinExistence type="predicted"/>
<dbReference type="PROSITE" id="PS51257">
    <property type="entry name" value="PROKAR_LIPOPROTEIN"/>
    <property type="match status" value="1"/>
</dbReference>
<keyword evidence="1" id="KW-0808">Transferase</keyword>
<evidence type="ECO:0000259" key="2">
    <source>
        <dbReference type="Pfam" id="PF08242"/>
    </source>
</evidence>
<dbReference type="InterPro" id="IPR013217">
    <property type="entry name" value="Methyltransf_12"/>
</dbReference>
<dbReference type="PANTHER" id="PTHR43861">
    <property type="entry name" value="TRANS-ACONITATE 2-METHYLTRANSFERASE-RELATED"/>
    <property type="match status" value="1"/>
</dbReference>
<dbReference type="Proteomes" id="UP001179121">
    <property type="component" value="Chromosome"/>
</dbReference>
<dbReference type="KEGG" id="nti:DNFV4_00222"/>
<dbReference type="RefSeq" id="WP_289266827.1">
    <property type="nucleotide sequence ID" value="NZ_OX365700.1"/>
</dbReference>
<dbReference type="Gene3D" id="3.40.50.150">
    <property type="entry name" value="Vaccinia Virus protein VP39"/>
    <property type="match status" value="1"/>
</dbReference>
<accession>A0AA86MVL1</accession>
<evidence type="ECO:0000313" key="3">
    <source>
        <dbReference type="EMBL" id="CAI4029803.1"/>
    </source>
</evidence>
<keyword evidence="4" id="KW-1185">Reference proteome</keyword>
<organism evidence="3 4">
    <name type="scientific">Nitrospira tepida</name>
    <dbReference type="NCBI Taxonomy" id="2973512"/>
    <lineage>
        <taxon>Bacteria</taxon>
        <taxon>Pseudomonadati</taxon>
        <taxon>Nitrospirota</taxon>
        <taxon>Nitrospiria</taxon>
        <taxon>Nitrospirales</taxon>
        <taxon>Nitrospiraceae</taxon>
        <taxon>Nitrospira</taxon>
    </lineage>
</organism>
<evidence type="ECO:0000313" key="4">
    <source>
        <dbReference type="Proteomes" id="UP001179121"/>
    </source>
</evidence>
<dbReference type="AlphaFoldDB" id="A0AA86MVL1"/>
<gene>
    <name evidence="3" type="ORF">DNFV4_00222</name>
</gene>
<dbReference type="EMBL" id="OX365700">
    <property type="protein sequence ID" value="CAI4029803.1"/>
    <property type="molecule type" value="Genomic_DNA"/>
</dbReference>